<name>A0ABS5F5A4_9PROT</name>
<protein>
    <submittedName>
        <fullName evidence="2">DUF1772 domain-containing protein</fullName>
    </submittedName>
</protein>
<organism evidence="2 3">
    <name type="scientific">Plastoroseomonas hellenica</name>
    <dbReference type="NCBI Taxonomy" id="2687306"/>
    <lineage>
        <taxon>Bacteria</taxon>
        <taxon>Pseudomonadati</taxon>
        <taxon>Pseudomonadota</taxon>
        <taxon>Alphaproteobacteria</taxon>
        <taxon>Acetobacterales</taxon>
        <taxon>Acetobacteraceae</taxon>
        <taxon>Plastoroseomonas</taxon>
    </lineage>
</organism>
<dbReference type="Pfam" id="PF08592">
    <property type="entry name" value="Anthrone_oxy"/>
    <property type="match status" value="1"/>
</dbReference>
<dbReference type="Proteomes" id="UP001196870">
    <property type="component" value="Unassembled WGS sequence"/>
</dbReference>
<evidence type="ECO:0000313" key="2">
    <source>
        <dbReference type="EMBL" id="MBR0667643.1"/>
    </source>
</evidence>
<comment type="caution">
    <text evidence="2">The sequence shown here is derived from an EMBL/GenBank/DDBJ whole genome shotgun (WGS) entry which is preliminary data.</text>
</comment>
<dbReference type="InterPro" id="IPR013901">
    <property type="entry name" value="Anthrone_oxy"/>
</dbReference>
<reference evidence="3" key="1">
    <citation type="journal article" date="2021" name="Syst. Appl. Microbiol.">
        <title>Roseomonas hellenica sp. nov., isolated from roots of wild-growing Alkanna tinctoria.</title>
        <authorList>
            <person name="Rat A."/>
            <person name="Naranjo H.D."/>
            <person name="Lebbe L."/>
            <person name="Cnockaert M."/>
            <person name="Krigas N."/>
            <person name="Grigoriadou K."/>
            <person name="Maloupa E."/>
            <person name="Willems A."/>
        </authorList>
    </citation>
    <scope>NUCLEOTIDE SEQUENCE [LARGE SCALE GENOMIC DNA]</scope>
    <source>
        <strain evidence="3">LMG 31523</strain>
    </source>
</reference>
<keyword evidence="3" id="KW-1185">Reference proteome</keyword>
<sequence length="167" mass="17859">MRIAFEVLTVILVASTMGLALAHALEWPGKLRLDREQYLAVQPIYYPGFTIGGGVAEAGGMLATLALLLMTPGGSGAFWLTAGALAALIVMHLIFWTVTQPVNKAWLRETTLAAPARRFFGTGGADSADRSPAADWTILRDRWERSHAVRAAAAMLSLVLLVTAIAL</sequence>
<accession>A0ABS5F5A4</accession>
<keyword evidence="1" id="KW-0472">Membrane</keyword>
<feature type="transmembrane region" description="Helical" evidence="1">
    <location>
        <begin position="48"/>
        <end position="70"/>
    </location>
</feature>
<evidence type="ECO:0000313" key="3">
    <source>
        <dbReference type="Proteomes" id="UP001196870"/>
    </source>
</evidence>
<dbReference type="EMBL" id="JAAGBB010000038">
    <property type="protein sequence ID" value="MBR0667643.1"/>
    <property type="molecule type" value="Genomic_DNA"/>
</dbReference>
<feature type="transmembrane region" description="Helical" evidence="1">
    <location>
        <begin position="148"/>
        <end position="166"/>
    </location>
</feature>
<proteinExistence type="predicted"/>
<gene>
    <name evidence="2" type="ORF">GXW71_25030</name>
</gene>
<feature type="transmembrane region" description="Helical" evidence="1">
    <location>
        <begin position="77"/>
        <end position="98"/>
    </location>
</feature>
<keyword evidence="1" id="KW-0812">Transmembrane</keyword>
<dbReference type="RefSeq" id="WP_211855421.1">
    <property type="nucleotide sequence ID" value="NZ_JAAGBB010000038.1"/>
</dbReference>
<keyword evidence="1" id="KW-1133">Transmembrane helix</keyword>
<evidence type="ECO:0000256" key="1">
    <source>
        <dbReference type="SAM" id="Phobius"/>
    </source>
</evidence>